<evidence type="ECO:0000313" key="1">
    <source>
        <dbReference type="EMBL" id="CAB0593887.1"/>
    </source>
</evidence>
<dbReference type="Pfam" id="PF09588">
    <property type="entry name" value="YqaJ"/>
    <property type="match status" value="1"/>
</dbReference>
<gene>
    <name evidence="1" type="ORF">CIP107547_00893</name>
</gene>
<protein>
    <submittedName>
        <fullName evidence="1">Uncharacterized protein</fullName>
    </submittedName>
</protein>
<dbReference type="AlphaFoldDB" id="A0A811G9Y8"/>
<evidence type="ECO:0000313" key="2">
    <source>
        <dbReference type="Proteomes" id="UP000480222"/>
    </source>
</evidence>
<dbReference type="EMBL" id="CADDAV010000010">
    <property type="protein sequence ID" value="CAB0593887.1"/>
    <property type="molecule type" value="Genomic_DNA"/>
</dbReference>
<dbReference type="PANTHER" id="PTHR46609:SF8">
    <property type="entry name" value="YQAJ VIRAL RECOMBINASE DOMAIN-CONTAINING PROTEIN"/>
    <property type="match status" value="1"/>
</dbReference>
<dbReference type="InterPro" id="IPR051703">
    <property type="entry name" value="NF-kappa-B_Signaling_Reg"/>
</dbReference>
<comment type="caution">
    <text evidence="1">The sequence shown here is derived from an EMBL/GenBank/DDBJ whole genome shotgun (WGS) entry which is preliminary data.</text>
</comment>
<sequence length="303" mass="34404">MKIIETRTREEWLEARRGYLTATDLAKIMTGGPAAWVEVKRSKEAPKRSLDGVKAIDYGHEREPEIAAFLQAFEDDRLVPNDKLCVSDADPRVAATPDMLGIVDGRCVVIGEIKTTNKDWDEIPHNYWVQVQVQLWVTGAEKCIFGWEVHQNYVPGEIKALEVLPDPEFFAEIEATKKRFLDEDAALDPWEVLLDEYSVAKTLAEHAETQLADVKARMQKFAGDKDITYKSGLGSVSWKFGTSNRLQEKKLLADHPELAEKYFKFDAAAFKRAEKELAEAYTVKSTNKARSLRVTLPKKEEEK</sequence>
<dbReference type="Proteomes" id="UP000480222">
    <property type="component" value="Unassembled WGS sequence"/>
</dbReference>
<name>A0A811G9Y8_CORDP</name>
<reference evidence="1 2" key="1">
    <citation type="submission" date="2020-02" db="EMBL/GenBank/DDBJ databases">
        <authorList>
            <person name="Brisse S."/>
        </authorList>
    </citation>
    <scope>NUCLEOTIDE SEQUENCE [LARGE SCALE GENOMIC DNA]</scope>
    <source>
        <strain evidence="1">CIP107547</strain>
    </source>
</reference>
<dbReference type="PANTHER" id="PTHR46609">
    <property type="entry name" value="EXONUCLEASE, PHAGE-TYPE/RECB, C-TERMINAL DOMAIN-CONTAINING PROTEIN"/>
    <property type="match status" value="1"/>
</dbReference>
<dbReference type="SUPFAM" id="SSF52980">
    <property type="entry name" value="Restriction endonuclease-like"/>
    <property type="match status" value="1"/>
</dbReference>
<accession>A0A811G9Y8</accession>
<dbReference type="InterPro" id="IPR011604">
    <property type="entry name" value="PDDEXK-like_dom_sf"/>
</dbReference>
<proteinExistence type="predicted"/>
<organism evidence="1 2">
    <name type="scientific">Corynebacterium diphtheriae</name>
    <dbReference type="NCBI Taxonomy" id="1717"/>
    <lineage>
        <taxon>Bacteria</taxon>
        <taxon>Bacillati</taxon>
        <taxon>Actinomycetota</taxon>
        <taxon>Actinomycetes</taxon>
        <taxon>Mycobacteriales</taxon>
        <taxon>Corynebacteriaceae</taxon>
        <taxon>Corynebacterium</taxon>
    </lineage>
</organism>
<dbReference type="Gene3D" id="3.90.320.10">
    <property type="match status" value="1"/>
</dbReference>
<dbReference type="RefSeq" id="WP_088272056.1">
    <property type="nucleotide sequence ID" value="NZ_MSIH01000003.1"/>
</dbReference>
<dbReference type="InterPro" id="IPR019080">
    <property type="entry name" value="YqaJ_viral_recombinase"/>
</dbReference>
<dbReference type="InterPro" id="IPR011335">
    <property type="entry name" value="Restrct_endonuc-II-like"/>
</dbReference>